<comment type="caution">
    <text evidence="3">The sequence shown here is derived from an EMBL/GenBank/DDBJ whole genome shotgun (WGS) entry which is preliminary data.</text>
</comment>
<dbReference type="EMBL" id="NRRL01000067">
    <property type="protein sequence ID" value="MBK1669930.1"/>
    <property type="molecule type" value="Genomic_DNA"/>
</dbReference>
<feature type="domain" description="SIS" evidence="2">
    <location>
        <begin position="29"/>
        <end position="169"/>
    </location>
</feature>
<reference evidence="3 4" key="1">
    <citation type="journal article" date="2020" name="Microorganisms">
        <title>Osmotic Adaptation and Compatible Solute Biosynthesis of Phototrophic Bacteria as Revealed from Genome Analyses.</title>
        <authorList>
            <person name="Imhoff J.F."/>
            <person name="Rahn T."/>
            <person name="Kunzel S."/>
            <person name="Keller A."/>
            <person name="Neulinger S.C."/>
        </authorList>
    </citation>
    <scope>NUCLEOTIDE SEQUENCE [LARGE SCALE GENOMIC DNA]</scope>
    <source>
        <strain evidence="3 4">DSM 9895</strain>
    </source>
</reference>
<gene>
    <name evidence="3" type="ORF">CKO28_17995</name>
</gene>
<dbReference type="InterPro" id="IPR046348">
    <property type="entry name" value="SIS_dom_sf"/>
</dbReference>
<organism evidence="3 4">
    <name type="scientific">Rhodovibrio sodomensis</name>
    <dbReference type="NCBI Taxonomy" id="1088"/>
    <lineage>
        <taxon>Bacteria</taxon>
        <taxon>Pseudomonadati</taxon>
        <taxon>Pseudomonadota</taxon>
        <taxon>Alphaproteobacteria</taxon>
        <taxon>Rhodospirillales</taxon>
        <taxon>Rhodovibrionaceae</taxon>
        <taxon>Rhodovibrio</taxon>
    </lineage>
</organism>
<dbReference type="PANTHER" id="PTHR10937">
    <property type="entry name" value="GLUCOSAMINE--FRUCTOSE-6-PHOSPHATE AMINOTRANSFERASE, ISOMERIZING"/>
    <property type="match status" value="1"/>
</dbReference>
<evidence type="ECO:0000259" key="2">
    <source>
        <dbReference type="PROSITE" id="PS51464"/>
    </source>
</evidence>
<protein>
    <recommendedName>
        <fullName evidence="2">SIS domain-containing protein</fullName>
    </recommendedName>
</protein>
<accession>A0ABS1DHI8</accession>
<dbReference type="SUPFAM" id="SSF53697">
    <property type="entry name" value="SIS domain"/>
    <property type="match status" value="1"/>
</dbReference>
<proteinExistence type="predicted"/>
<keyword evidence="1" id="KW-0808">Transferase</keyword>
<evidence type="ECO:0000313" key="4">
    <source>
        <dbReference type="Proteomes" id="UP001296873"/>
    </source>
</evidence>
<dbReference type="RefSeq" id="WP_200342274.1">
    <property type="nucleotide sequence ID" value="NZ_NRRL01000067.1"/>
</dbReference>
<keyword evidence="4" id="KW-1185">Reference proteome</keyword>
<evidence type="ECO:0000313" key="3">
    <source>
        <dbReference type="EMBL" id="MBK1669930.1"/>
    </source>
</evidence>
<name>A0ABS1DHI8_9PROT</name>
<evidence type="ECO:0000256" key="1">
    <source>
        <dbReference type="ARBA" id="ARBA00022576"/>
    </source>
</evidence>
<dbReference type="InterPro" id="IPR001347">
    <property type="entry name" value="SIS_dom"/>
</dbReference>
<keyword evidence="1" id="KW-0032">Aminotransferase</keyword>
<dbReference type="PROSITE" id="PS51464">
    <property type="entry name" value="SIS"/>
    <property type="match status" value="1"/>
</dbReference>
<dbReference type="PANTHER" id="PTHR10937:SF17">
    <property type="entry name" value="GLUCOSAMINE-FRUCTOSE-6-PHOSPHATE AMINOTRANSFERASE"/>
    <property type="match status" value="1"/>
</dbReference>
<dbReference type="Pfam" id="PF01380">
    <property type="entry name" value="SIS"/>
    <property type="match status" value="1"/>
</dbReference>
<dbReference type="Gene3D" id="3.40.50.10490">
    <property type="entry name" value="Glucose-6-phosphate isomerase like protein, domain 1"/>
    <property type="match status" value="2"/>
</dbReference>
<sequence>MPNATMRTDFQRQPDVFADILPKLREAAHAAVPATPGGRIWAGGCGDCLFAAHAAAAYYATTHLPYRPGSALELGFQHDGPRAGEHAVLMSISGGTARTVECAHRLQARGVRVIAVTCDTGSALAKAATATVGLDYTPMSRATPHTTDYTVTLLALATLAEAFAGQRLAVLNALPDRARAVLPECLGAAREVVLAGEEPAAATRYVFLGGLAAYGTAGYAAAKFHEAGGLPAFAAESENFVHGMNFILEPNDIVVPIVDPGSAGFRALELAQALPALARVYTILASQDGDPGPASRVLADFRNESPLAFPVLSALAAQALALTVAETVCPDLEQPRAGFANGQLHADVQTRLMKQGRVKVAS</sequence>
<dbReference type="Proteomes" id="UP001296873">
    <property type="component" value="Unassembled WGS sequence"/>
</dbReference>